<evidence type="ECO:0000313" key="2">
    <source>
        <dbReference type="EMBL" id="KAH9379247.1"/>
    </source>
</evidence>
<evidence type="ECO:0000313" key="3">
    <source>
        <dbReference type="Proteomes" id="UP000821853"/>
    </source>
</evidence>
<evidence type="ECO:0000259" key="1">
    <source>
        <dbReference type="Pfam" id="PF05699"/>
    </source>
</evidence>
<dbReference type="InterPro" id="IPR012337">
    <property type="entry name" value="RNaseH-like_sf"/>
</dbReference>
<dbReference type="GO" id="GO:0046983">
    <property type="term" value="F:protein dimerization activity"/>
    <property type="evidence" value="ECO:0007669"/>
    <property type="project" value="InterPro"/>
</dbReference>
<dbReference type="AlphaFoldDB" id="A0A9J6GXW5"/>
<accession>A0A9J6GXW5</accession>
<organism evidence="2 3">
    <name type="scientific">Haemaphysalis longicornis</name>
    <name type="common">Bush tick</name>
    <dbReference type="NCBI Taxonomy" id="44386"/>
    <lineage>
        <taxon>Eukaryota</taxon>
        <taxon>Metazoa</taxon>
        <taxon>Ecdysozoa</taxon>
        <taxon>Arthropoda</taxon>
        <taxon>Chelicerata</taxon>
        <taxon>Arachnida</taxon>
        <taxon>Acari</taxon>
        <taxon>Parasitiformes</taxon>
        <taxon>Ixodida</taxon>
        <taxon>Ixodoidea</taxon>
        <taxon>Ixodidae</taxon>
        <taxon>Haemaphysalinae</taxon>
        <taxon>Haemaphysalis</taxon>
    </lineage>
</organism>
<comment type="caution">
    <text evidence="2">The sequence shown here is derived from an EMBL/GenBank/DDBJ whole genome shotgun (WGS) entry which is preliminary data.</text>
</comment>
<dbReference type="PANTHER" id="PTHR46289">
    <property type="entry name" value="52 KDA REPRESSOR OF THE INHIBITOR OF THE PROTEIN KINASE-LIKE PROTEIN-RELATED"/>
    <property type="match status" value="1"/>
</dbReference>
<gene>
    <name evidence="2" type="ORF">HPB48_003361</name>
</gene>
<dbReference type="InterPro" id="IPR052958">
    <property type="entry name" value="IFN-induced_PKR_regulator"/>
</dbReference>
<dbReference type="PANTHER" id="PTHR46289:SF17">
    <property type="entry name" value="HAT C-TERMINAL DIMERISATION DOMAIN-CONTAINING PROTEIN"/>
    <property type="match status" value="1"/>
</dbReference>
<reference evidence="2 3" key="1">
    <citation type="journal article" date="2020" name="Cell">
        <title>Large-Scale Comparative Analyses of Tick Genomes Elucidate Their Genetic Diversity and Vector Capacities.</title>
        <authorList>
            <consortium name="Tick Genome and Microbiome Consortium (TIGMIC)"/>
            <person name="Jia N."/>
            <person name="Wang J."/>
            <person name="Shi W."/>
            <person name="Du L."/>
            <person name="Sun Y."/>
            <person name="Zhan W."/>
            <person name="Jiang J.F."/>
            <person name="Wang Q."/>
            <person name="Zhang B."/>
            <person name="Ji P."/>
            <person name="Bell-Sakyi L."/>
            <person name="Cui X.M."/>
            <person name="Yuan T.T."/>
            <person name="Jiang B.G."/>
            <person name="Yang W.F."/>
            <person name="Lam T.T."/>
            <person name="Chang Q.C."/>
            <person name="Ding S.J."/>
            <person name="Wang X.J."/>
            <person name="Zhu J.G."/>
            <person name="Ruan X.D."/>
            <person name="Zhao L."/>
            <person name="Wei J.T."/>
            <person name="Ye R.Z."/>
            <person name="Que T.C."/>
            <person name="Du C.H."/>
            <person name="Zhou Y.H."/>
            <person name="Cheng J.X."/>
            <person name="Dai P.F."/>
            <person name="Guo W.B."/>
            <person name="Han X.H."/>
            <person name="Huang E.J."/>
            <person name="Li L.F."/>
            <person name="Wei W."/>
            <person name="Gao Y.C."/>
            <person name="Liu J.Z."/>
            <person name="Shao H.Z."/>
            <person name="Wang X."/>
            <person name="Wang C.C."/>
            <person name="Yang T.C."/>
            <person name="Huo Q.B."/>
            <person name="Li W."/>
            <person name="Chen H.Y."/>
            <person name="Chen S.E."/>
            <person name="Zhou L.G."/>
            <person name="Ni X.B."/>
            <person name="Tian J.H."/>
            <person name="Sheng Y."/>
            <person name="Liu T."/>
            <person name="Pan Y.S."/>
            <person name="Xia L.Y."/>
            <person name="Li J."/>
            <person name="Zhao F."/>
            <person name="Cao W.C."/>
        </authorList>
    </citation>
    <scope>NUCLEOTIDE SEQUENCE [LARGE SCALE GENOMIC DNA]</scope>
    <source>
        <strain evidence="2">HaeL-2018</strain>
    </source>
</reference>
<dbReference type="Pfam" id="PF05699">
    <property type="entry name" value="Dimer_Tnp_hAT"/>
    <property type="match status" value="1"/>
</dbReference>
<dbReference type="EMBL" id="JABSTR010000009">
    <property type="protein sequence ID" value="KAH9379247.1"/>
    <property type="molecule type" value="Genomic_DNA"/>
</dbReference>
<feature type="domain" description="HAT C-terminal dimerisation" evidence="1">
    <location>
        <begin position="244"/>
        <end position="302"/>
    </location>
</feature>
<proteinExistence type="predicted"/>
<keyword evidence="3" id="KW-1185">Reference proteome</keyword>
<dbReference type="InterPro" id="IPR008906">
    <property type="entry name" value="HATC_C_dom"/>
</dbReference>
<dbReference type="OrthoDB" id="10072079at2759"/>
<dbReference type="OMA" id="CECEMSI"/>
<protein>
    <recommendedName>
        <fullName evidence="1">HAT C-terminal dimerisation domain-containing protein</fullName>
    </recommendedName>
</protein>
<dbReference type="SUPFAM" id="SSF53098">
    <property type="entry name" value="Ribonuclease H-like"/>
    <property type="match status" value="1"/>
</dbReference>
<dbReference type="Proteomes" id="UP000821853">
    <property type="component" value="Unassembled WGS sequence"/>
</dbReference>
<name>A0A9J6GXW5_HAELO</name>
<sequence>MRGQGYDGAAAMSGAFNGVQALIRNDFPKALYTHCSSHSLNLCLSDASAVQDIQRAFGTISETFLGLTHHLSVYLQSPAIDMSIALEPVDLVLTKLEEMGTNAEAEFHKIFSLCQDRAAEFGVKCEIPRVVGTQRYRANYPCSSAQEYYRRATFIPYIDDLKASLKRRFGNHRKTLQSLQFVLPKHASKGKFESLQPAFDFYLRDMTTTHILTLKGEWEIWKTKWQAMQEEDLPRFATDALAECDKGLFPNVHTFLKILATLPVTTAAAERSFSTLKRVKTYLRNRTAEERFNGLALMSIHRMQVSVDEVIAVFMEKPRHLKIAA</sequence>
<dbReference type="VEuPathDB" id="VectorBase:HLOH_039955"/>